<dbReference type="SUPFAM" id="SSF46689">
    <property type="entry name" value="Homeodomain-like"/>
    <property type="match status" value="1"/>
</dbReference>
<evidence type="ECO:0000313" key="5">
    <source>
        <dbReference type="Proteomes" id="UP000282574"/>
    </source>
</evidence>
<dbReference type="InterPro" id="IPR047655">
    <property type="entry name" value="Transpos_IS630-like"/>
</dbReference>
<evidence type="ECO:0000259" key="2">
    <source>
        <dbReference type="Pfam" id="PF13518"/>
    </source>
</evidence>
<comment type="caution">
    <text evidence="4">The sequence shown here is derived from an EMBL/GenBank/DDBJ whole genome shotgun (WGS) entry which is preliminary data.</text>
</comment>
<dbReference type="InterPro" id="IPR025959">
    <property type="entry name" value="Winged_HTH_dom"/>
</dbReference>
<gene>
    <name evidence="4" type="ORF">DSM107010_73070</name>
</gene>
<dbReference type="Gene3D" id="3.30.420.10">
    <property type="entry name" value="Ribonuclease H-like superfamily/Ribonuclease H"/>
    <property type="match status" value="1"/>
</dbReference>
<dbReference type="InterPro" id="IPR038717">
    <property type="entry name" value="Tc1-like_DDE_dom"/>
</dbReference>
<dbReference type="InterPro" id="IPR036397">
    <property type="entry name" value="RNaseH_sf"/>
</dbReference>
<evidence type="ECO:0008006" key="6">
    <source>
        <dbReference type="Google" id="ProtNLM"/>
    </source>
</evidence>
<feature type="domain" description="Winged helix-turn helix" evidence="3">
    <location>
        <begin position="98"/>
        <end position="155"/>
    </location>
</feature>
<dbReference type="Pfam" id="PF13518">
    <property type="entry name" value="HTH_28"/>
    <property type="match status" value="1"/>
</dbReference>
<keyword evidence="5" id="KW-1185">Reference proteome</keyword>
<organism evidence="4 5">
    <name type="scientific">Chroococcidiopsis cubana SAG 39.79</name>
    <dbReference type="NCBI Taxonomy" id="388085"/>
    <lineage>
        <taxon>Bacteria</taxon>
        <taxon>Bacillati</taxon>
        <taxon>Cyanobacteriota</taxon>
        <taxon>Cyanophyceae</taxon>
        <taxon>Chroococcidiopsidales</taxon>
        <taxon>Chroococcidiopsidaceae</taxon>
        <taxon>Chroococcidiopsis</taxon>
    </lineage>
</organism>
<feature type="domain" description="Insertion element IS150 protein InsJ-like helix-turn-helix" evidence="2">
    <location>
        <begin position="18"/>
        <end position="68"/>
    </location>
</feature>
<dbReference type="EMBL" id="RSCK01000257">
    <property type="protein sequence ID" value="RUS92458.1"/>
    <property type="molecule type" value="Genomic_DNA"/>
</dbReference>
<evidence type="ECO:0000259" key="1">
    <source>
        <dbReference type="Pfam" id="PF13358"/>
    </source>
</evidence>
<accession>A0AB37U7Z7</accession>
<dbReference type="InterPro" id="IPR009057">
    <property type="entry name" value="Homeodomain-like_sf"/>
</dbReference>
<feature type="domain" description="Tc1-like transposase DDE" evidence="1">
    <location>
        <begin position="171"/>
        <end position="311"/>
    </location>
</feature>
<dbReference type="Proteomes" id="UP000282574">
    <property type="component" value="Unassembled WGS sequence"/>
</dbReference>
<evidence type="ECO:0000259" key="3">
    <source>
        <dbReference type="Pfam" id="PF13592"/>
    </source>
</evidence>
<name>A0AB37U7Z7_9CYAN</name>
<dbReference type="InterPro" id="IPR055247">
    <property type="entry name" value="InsJ-like_HTH"/>
</dbReference>
<dbReference type="RefSeq" id="WP_106166803.1">
    <property type="nucleotide sequence ID" value="NZ_JAVKZF010000001.1"/>
</dbReference>
<sequence>MKLKDARYLSAEGQEALRYRVVNAVENGMSKSEAARVFQVSRTAVHNWTKAVANGNASSLKAKKRGPRRASSRLLPHQAATAVRLMEQKCPDSLGLPFYLWTREAVQQFLAERFGLSVSVWTIGRYLKKWGFTPQKPLRRAYEQDPLAVKRWIETEYPQICREAHREGAEIHWGDEMGVRSDDQTGRSYGRVGTTPVVPSTGKRFGCSLISTITNRGKLCFKLFTQRFDSAVMLDFLRRLIRQCTQKVFLIVDGHPVHRAKAVHQWLEKHQDRIRLFFLPAYSPELNPDELLNHDVKANAVGRQRAKNKTEMMQNLRSYLRSTQRQPNVVQNFFREKHVAYAAT</sequence>
<dbReference type="GO" id="GO:0003676">
    <property type="term" value="F:nucleic acid binding"/>
    <property type="evidence" value="ECO:0007669"/>
    <property type="project" value="InterPro"/>
</dbReference>
<evidence type="ECO:0000313" key="4">
    <source>
        <dbReference type="EMBL" id="RUS92458.1"/>
    </source>
</evidence>
<dbReference type="NCBIfam" id="NF033545">
    <property type="entry name" value="transpos_IS630"/>
    <property type="match status" value="1"/>
</dbReference>
<reference evidence="4 5" key="1">
    <citation type="journal article" date="2019" name="Genome Biol. Evol.">
        <title>Day and night: Metabolic profiles and evolutionary relationships of six axenic non-marine cyanobacteria.</title>
        <authorList>
            <person name="Will S.E."/>
            <person name="Henke P."/>
            <person name="Boedeker C."/>
            <person name="Huang S."/>
            <person name="Brinkmann H."/>
            <person name="Rohde M."/>
            <person name="Jarek M."/>
            <person name="Friedl T."/>
            <person name="Seufert S."/>
            <person name="Schumacher M."/>
            <person name="Overmann J."/>
            <person name="Neumann-Schaal M."/>
            <person name="Petersen J."/>
        </authorList>
    </citation>
    <scope>NUCLEOTIDE SEQUENCE [LARGE SCALE GENOMIC DNA]</scope>
    <source>
        <strain evidence="4 5">SAG 39.79</strain>
    </source>
</reference>
<protein>
    <recommendedName>
        <fullName evidence="6">IS630 family transposase</fullName>
    </recommendedName>
</protein>
<dbReference type="AlphaFoldDB" id="A0AB37U7Z7"/>
<dbReference type="Pfam" id="PF13592">
    <property type="entry name" value="HTH_33"/>
    <property type="match status" value="1"/>
</dbReference>
<proteinExistence type="predicted"/>
<dbReference type="Pfam" id="PF13358">
    <property type="entry name" value="DDE_3"/>
    <property type="match status" value="1"/>
</dbReference>